<protein>
    <submittedName>
        <fullName evidence="1">Uncharacterized protein</fullName>
    </submittedName>
</protein>
<evidence type="ECO:0000313" key="1">
    <source>
        <dbReference type="EMBL" id="MBW0571669.1"/>
    </source>
</evidence>
<keyword evidence="2" id="KW-1185">Reference proteome</keyword>
<organism evidence="1 2">
    <name type="scientific">Austropuccinia psidii MF-1</name>
    <dbReference type="NCBI Taxonomy" id="1389203"/>
    <lineage>
        <taxon>Eukaryota</taxon>
        <taxon>Fungi</taxon>
        <taxon>Dikarya</taxon>
        <taxon>Basidiomycota</taxon>
        <taxon>Pucciniomycotina</taxon>
        <taxon>Pucciniomycetes</taxon>
        <taxon>Pucciniales</taxon>
        <taxon>Sphaerophragmiaceae</taxon>
        <taxon>Austropuccinia</taxon>
    </lineage>
</organism>
<reference evidence="1" key="1">
    <citation type="submission" date="2021-03" db="EMBL/GenBank/DDBJ databases">
        <title>Draft genome sequence of rust myrtle Austropuccinia psidii MF-1, a brazilian biotype.</title>
        <authorList>
            <person name="Quecine M.C."/>
            <person name="Pachon D.M.R."/>
            <person name="Bonatelli M.L."/>
            <person name="Correr F.H."/>
            <person name="Franceschini L.M."/>
            <person name="Leite T.F."/>
            <person name="Margarido G.R.A."/>
            <person name="Almeida C.A."/>
            <person name="Ferrarezi J.A."/>
            <person name="Labate C.A."/>
        </authorList>
    </citation>
    <scope>NUCLEOTIDE SEQUENCE</scope>
    <source>
        <strain evidence="1">MF-1</strain>
    </source>
</reference>
<dbReference type="AlphaFoldDB" id="A0A9Q3PRR4"/>
<accession>A0A9Q3PRR4</accession>
<dbReference type="Proteomes" id="UP000765509">
    <property type="component" value="Unassembled WGS sequence"/>
</dbReference>
<sequence>MAKLKIEAASIPILDSINYGEWNACITILLRARELIEVCEKDLLFDATASARNKWNKAKSDDFSLISSQVSHRAFIELVKHYSKNSHLPWTKLEEKYTLKKPISRGRV</sequence>
<evidence type="ECO:0000313" key="2">
    <source>
        <dbReference type="Proteomes" id="UP000765509"/>
    </source>
</evidence>
<dbReference type="OrthoDB" id="8029976at2759"/>
<dbReference type="EMBL" id="AVOT02088587">
    <property type="protein sequence ID" value="MBW0571669.1"/>
    <property type="molecule type" value="Genomic_DNA"/>
</dbReference>
<proteinExistence type="predicted"/>
<name>A0A9Q3PRR4_9BASI</name>
<comment type="caution">
    <text evidence="1">The sequence shown here is derived from an EMBL/GenBank/DDBJ whole genome shotgun (WGS) entry which is preliminary data.</text>
</comment>
<gene>
    <name evidence="1" type="ORF">O181_111384</name>
</gene>